<dbReference type="Proteomes" id="UP001153404">
    <property type="component" value="Unassembled WGS sequence"/>
</dbReference>
<accession>A0A9X4QWT2</accession>
<dbReference type="SUPFAM" id="SSF55383">
    <property type="entry name" value="Copper amine oxidase, domain N"/>
    <property type="match status" value="1"/>
</dbReference>
<reference evidence="3" key="1">
    <citation type="submission" date="2022-10" db="EMBL/GenBank/DDBJ databases">
        <title>Comparative genomic analysis of Cohnella hashimotonis sp. nov., isolated from the International Space Station.</title>
        <authorList>
            <person name="Simpson A."/>
            <person name="Venkateswaran K."/>
        </authorList>
    </citation>
    <scope>NUCLEOTIDE SEQUENCE</scope>
    <source>
        <strain evidence="3">DSM 28161</strain>
    </source>
</reference>
<dbReference type="RefSeq" id="WP_277538814.1">
    <property type="nucleotide sequence ID" value="NZ_JAPDIA010000009.1"/>
</dbReference>
<feature type="domain" description="Copper amine oxidase-like N-terminal" evidence="2">
    <location>
        <begin position="4"/>
        <end position="106"/>
    </location>
</feature>
<organism evidence="3 4">
    <name type="scientific">Cohnella rhizosphaerae</name>
    <dbReference type="NCBI Taxonomy" id="1457232"/>
    <lineage>
        <taxon>Bacteria</taxon>
        <taxon>Bacillati</taxon>
        <taxon>Bacillota</taxon>
        <taxon>Bacilli</taxon>
        <taxon>Bacillales</taxon>
        <taxon>Paenibacillaceae</taxon>
        <taxon>Cohnella</taxon>
    </lineage>
</organism>
<dbReference type="InterPro" id="IPR012854">
    <property type="entry name" value="Cu_amine_oxidase-like_N"/>
</dbReference>
<keyword evidence="4" id="KW-1185">Reference proteome</keyword>
<dbReference type="InterPro" id="IPR036582">
    <property type="entry name" value="Mao_N_sf"/>
</dbReference>
<dbReference type="AlphaFoldDB" id="A0A9X4QWT2"/>
<name>A0A9X4QWT2_9BACL</name>
<sequence length="283" mass="30624">MKDKLVPAADAPIVEKGRTMVPLAAVAGPLGLSLSWDPAAKTATFGKWNERVKLAVGSGVAIASGNPARMGGIKLDSPVRIVNGRVYVPLRFLAEQFGYRVSVEGRDVRIRAPLDASQLALLREGDLADARRLAMSLPPGLTHYAVDLLPNTHEREGYNVTWLFPEGRSDRMIVVNGDQASYAELSEDGWIVKWQAHIPVGEKDTIELLWENKVTDQKGTAPKLQGSYLFWSSTDQVATNVLSSGRLSDAGKEILGWRAATAGEPGGQTQGELSLTLPGETRR</sequence>
<evidence type="ECO:0000256" key="1">
    <source>
        <dbReference type="SAM" id="MobiDB-lite"/>
    </source>
</evidence>
<gene>
    <name evidence="3" type="ORF">OMP40_36300</name>
</gene>
<dbReference type="EMBL" id="JAPDIA010000009">
    <property type="protein sequence ID" value="MDG0814135.1"/>
    <property type="molecule type" value="Genomic_DNA"/>
</dbReference>
<comment type="caution">
    <text evidence="3">The sequence shown here is derived from an EMBL/GenBank/DDBJ whole genome shotgun (WGS) entry which is preliminary data.</text>
</comment>
<proteinExistence type="predicted"/>
<dbReference type="Pfam" id="PF07833">
    <property type="entry name" value="Cu_amine_oxidN1"/>
    <property type="match status" value="1"/>
</dbReference>
<protein>
    <submittedName>
        <fullName evidence="3">Copper amine oxidase N-terminal domain-containing protein</fullName>
    </submittedName>
</protein>
<evidence type="ECO:0000313" key="3">
    <source>
        <dbReference type="EMBL" id="MDG0814135.1"/>
    </source>
</evidence>
<evidence type="ECO:0000259" key="2">
    <source>
        <dbReference type="Pfam" id="PF07833"/>
    </source>
</evidence>
<feature type="region of interest" description="Disordered" evidence="1">
    <location>
        <begin position="261"/>
        <end position="283"/>
    </location>
</feature>
<dbReference type="Gene3D" id="3.30.457.10">
    <property type="entry name" value="Copper amine oxidase-like, N-terminal domain"/>
    <property type="match status" value="1"/>
</dbReference>
<evidence type="ECO:0000313" key="4">
    <source>
        <dbReference type="Proteomes" id="UP001153404"/>
    </source>
</evidence>